<organism evidence="2 3">
    <name type="scientific">Gaetbulibacter aestuarii</name>
    <dbReference type="NCBI Taxonomy" id="1502358"/>
    <lineage>
        <taxon>Bacteria</taxon>
        <taxon>Pseudomonadati</taxon>
        <taxon>Bacteroidota</taxon>
        <taxon>Flavobacteriia</taxon>
        <taxon>Flavobacteriales</taxon>
        <taxon>Flavobacteriaceae</taxon>
        <taxon>Gaetbulibacter</taxon>
    </lineage>
</organism>
<gene>
    <name evidence="2" type="ORF">V8G58_11440</name>
</gene>
<sequence>MKKFLKILGVVFLVIFALLIILPFAFSGKINSYLENTINENLNAKVSFSDVRLSFIRNFPNAHIAIYDLKVNNLAPFEGETLATAKTIGFTMSIGELFKDLEKEPLVIDRFSIDEALLTLKTDKYGNSNYDITKTDSSAVRSEEPSTLKFSLEDYSINKSAVTYEDEGSQIKLDITELNHSGHGIFSADTSELDTKSDANISLSIEGTNYLSSNPVKLDALIGLDIPNSKYTFKENKGFINQLPIAFNGYVQLLDEGQDVDISFENPESDFKNFLAVIPETYSKNIENVQTTGSFKVKGVIKGLVTDTTIPTLDISIKSDNASFKYPDLPKRVTNITIDTEIKNTTGKTEDTYVAINALNFNIDDDSFRSAATLKNLMDNMQVTAHVDGVLNLAKISQVYPIAMKEKLSGILKANVNTAFDMNAIETNAYERIKNSGTASITNFNYSSADMLHPVKIASANVQFNSGTVTLKNFNATTGESDINATGTIKNLTGFLLSDNTLQGNFNLVSKLIKVNDFMSDENASGTENKGSENLKIPAFLDCTINAQAETVVYDNLNLKDVSGTLTIKDQTATLKDLKSSIFDGALTVSGEVSTQQETPTFKLNLNANSFDLGKSFKGLELLQNIAPIARLFQGKLNSDLNISGNLTQDFSPNLSTVSGNALAELLATKISSTESPLISKLGSSLRFIDFDKLNLKDLKTKVSFADGKVQVKPFEFNYEDIGITVSGSHGFDKTMDYNAVFNVPAKYLGSEVNRLIGKIDTKEANNLSIPVTAHIGGTFSNPDVKTDLSSGISNLTKQLIEIEKQKALNAGKDKVKGMLGNLIGNNQTKSDSLKQEQSKSVQNVLGDLVGSKETTTDSTKTTTTTKETVKNVLGGLLGKKKKAQDTVK</sequence>
<evidence type="ECO:0000313" key="3">
    <source>
        <dbReference type="Proteomes" id="UP001610100"/>
    </source>
</evidence>
<proteinExistence type="predicted"/>
<dbReference type="Proteomes" id="UP001610100">
    <property type="component" value="Unassembled WGS sequence"/>
</dbReference>
<feature type="region of interest" description="Disordered" evidence="1">
    <location>
        <begin position="846"/>
        <end position="866"/>
    </location>
</feature>
<dbReference type="PANTHER" id="PTHR30441:SF8">
    <property type="entry name" value="DUF748 DOMAIN-CONTAINING PROTEIN"/>
    <property type="match status" value="1"/>
</dbReference>
<protein>
    <submittedName>
        <fullName evidence="2">AsmA-like C-terminal region-containing protein</fullName>
    </submittedName>
</protein>
<dbReference type="PANTHER" id="PTHR30441">
    <property type="entry name" value="DUF748 DOMAIN-CONTAINING PROTEIN"/>
    <property type="match status" value="1"/>
</dbReference>
<dbReference type="EMBL" id="JBAWKB010000003">
    <property type="protein sequence ID" value="MFH6772547.1"/>
    <property type="molecule type" value="Genomic_DNA"/>
</dbReference>
<dbReference type="InterPro" id="IPR052894">
    <property type="entry name" value="AsmA-related"/>
</dbReference>
<evidence type="ECO:0000256" key="1">
    <source>
        <dbReference type="SAM" id="MobiDB-lite"/>
    </source>
</evidence>
<accession>A0ABW7N347</accession>
<name>A0ABW7N347_9FLAO</name>
<feature type="compositionally biased region" description="Low complexity" evidence="1">
    <location>
        <begin position="852"/>
        <end position="866"/>
    </location>
</feature>
<evidence type="ECO:0000313" key="2">
    <source>
        <dbReference type="EMBL" id="MFH6772547.1"/>
    </source>
</evidence>
<comment type="caution">
    <text evidence="2">The sequence shown here is derived from an EMBL/GenBank/DDBJ whole genome shotgun (WGS) entry which is preliminary data.</text>
</comment>
<reference evidence="2 3" key="1">
    <citation type="submission" date="2024-02" db="EMBL/GenBank/DDBJ databases">
        <title>A Gaetbulibacter species isolated from tidal flats and genomic insights of their niches.</title>
        <authorList>
            <person name="Ye Y."/>
        </authorList>
    </citation>
    <scope>NUCLEOTIDE SEQUENCE [LARGE SCALE GENOMIC DNA]</scope>
    <source>
        <strain evidence="2 3">KYW382</strain>
    </source>
</reference>
<keyword evidence="3" id="KW-1185">Reference proteome</keyword>
<dbReference type="RefSeq" id="WP_344738190.1">
    <property type="nucleotide sequence ID" value="NZ_BAABAY010000001.1"/>
</dbReference>